<dbReference type="InterPro" id="IPR000866">
    <property type="entry name" value="AhpC/TSA"/>
</dbReference>
<keyword evidence="4" id="KW-1185">Reference proteome</keyword>
<protein>
    <submittedName>
        <fullName evidence="3">TlpA family protein disulfide reductase</fullName>
    </submittedName>
</protein>
<dbReference type="InterPro" id="IPR050553">
    <property type="entry name" value="Thioredoxin_ResA/DsbE_sf"/>
</dbReference>
<feature type="chain" id="PRO_5042203935" evidence="1">
    <location>
        <begin position="33"/>
        <end position="400"/>
    </location>
</feature>
<dbReference type="EMBL" id="JAENIG010000006">
    <property type="protein sequence ID" value="MBK1855335.1"/>
    <property type="molecule type" value="Genomic_DNA"/>
</dbReference>
<gene>
    <name evidence="3" type="ORF">JIN83_10220</name>
</gene>
<dbReference type="InterPro" id="IPR013766">
    <property type="entry name" value="Thioredoxin_domain"/>
</dbReference>
<sequence>MTTIHAASRSIFSASLTPFFRLSLLLASTVMAAAPVGAQQAATKASVVAGSEVSLSAITQATWVQGEGPKAFEPGKVYIFECWATWCGPCIMMIPHVNELHKKYYDKGLRVYGMSVWEDDQAKVEKFVKFKGAKMSYPVAFTGKGSAFESEWLKAAGVKSIPHAFIVRNGKLLASTQASRLTDQLIETLLAGDEGAQQGANTLLSAQNQQGKTKQLVQAIYNARNKQDAAKMSTLLKQLKGIDSAHPEIPILELWVLIVCKDWPAAVTELKEMPVSETKNSFISMTGMRLARSEQHGYPEDFMKAFVPLYADYVLRNESPIGPNHFVSLSIHQWRLGNKEDAAMTAKQGVAAAKAFAVGRALPIQPYGRFAKSVHEGSLPTLKDLSKWQREAREQAAPKK</sequence>
<evidence type="ECO:0000313" key="3">
    <source>
        <dbReference type="EMBL" id="MBK1855335.1"/>
    </source>
</evidence>
<evidence type="ECO:0000256" key="1">
    <source>
        <dbReference type="SAM" id="SignalP"/>
    </source>
</evidence>
<dbReference type="Gene3D" id="3.40.30.10">
    <property type="entry name" value="Glutaredoxin"/>
    <property type="match status" value="1"/>
</dbReference>
<dbReference type="PANTHER" id="PTHR42852">
    <property type="entry name" value="THIOL:DISULFIDE INTERCHANGE PROTEIN DSBE"/>
    <property type="match status" value="1"/>
</dbReference>
<dbReference type="PANTHER" id="PTHR42852:SF13">
    <property type="entry name" value="PROTEIN DIPZ"/>
    <property type="match status" value="1"/>
</dbReference>
<dbReference type="Pfam" id="PF00578">
    <property type="entry name" value="AhpC-TSA"/>
    <property type="match status" value="1"/>
</dbReference>
<dbReference type="InterPro" id="IPR036249">
    <property type="entry name" value="Thioredoxin-like_sf"/>
</dbReference>
<evidence type="ECO:0000313" key="4">
    <source>
        <dbReference type="Proteomes" id="UP000634206"/>
    </source>
</evidence>
<organism evidence="3 4">
    <name type="scientific">Oceaniferula flava</name>
    <dbReference type="NCBI Taxonomy" id="2800421"/>
    <lineage>
        <taxon>Bacteria</taxon>
        <taxon>Pseudomonadati</taxon>
        <taxon>Verrucomicrobiota</taxon>
        <taxon>Verrucomicrobiia</taxon>
        <taxon>Verrucomicrobiales</taxon>
        <taxon>Verrucomicrobiaceae</taxon>
        <taxon>Oceaniferula</taxon>
    </lineage>
</organism>
<feature type="signal peptide" evidence="1">
    <location>
        <begin position="1"/>
        <end position="32"/>
    </location>
</feature>
<dbReference type="SUPFAM" id="SSF52833">
    <property type="entry name" value="Thioredoxin-like"/>
    <property type="match status" value="1"/>
</dbReference>
<dbReference type="PROSITE" id="PS51352">
    <property type="entry name" value="THIOREDOXIN_2"/>
    <property type="match status" value="1"/>
</dbReference>
<name>A0AAE2SBW6_9BACT</name>
<reference evidence="3" key="1">
    <citation type="submission" date="2021-01" db="EMBL/GenBank/DDBJ databases">
        <title>Modified the classification status of verrucomicrobia.</title>
        <authorList>
            <person name="Feng X."/>
        </authorList>
    </citation>
    <scope>NUCLEOTIDE SEQUENCE</scope>
    <source>
        <strain evidence="3">5K15</strain>
    </source>
</reference>
<feature type="domain" description="Thioredoxin" evidence="2">
    <location>
        <begin position="34"/>
        <end position="195"/>
    </location>
</feature>
<dbReference type="CDD" id="cd02966">
    <property type="entry name" value="TlpA_like_family"/>
    <property type="match status" value="1"/>
</dbReference>
<keyword evidence="1" id="KW-0732">Signal</keyword>
<dbReference type="RefSeq" id="WP_309489948.1">
    <property type="nucleotide sequence ID" value="NZ_JAENIG010000006.1"/>
</dbReference>
<comment type="caution">
    <text evidence="3">The sequence shown here is derived from an EMBL/GenBank/DDBJ whole genome shotgun (WGS) entry which is preliminary data.</text>
</comment>
<dbReference type="GO" id="GO:0016209">
    <property type="term" value="F:antioxidant activity"/>
    <property type="evidence" value="ECO:0007669"/>
    <property type="project" value="InterPro"/>
</dbReference>
<dbReference type="AlphaFoldDB" id="A0AAE2SBW6"/>
<dbReference type="Proteomes" id="UP000634206">
    <property type="component" value="Unassembled WGS sequence"/>
</dbReference>
<accession>A0AAE2SBW6</accession>
<proteinExistence type="predicted"/>
<dbReference type="GO" id="GO:0016491">
    <property type="term" value="F:oxidoreductase activity"/>
    <property type="evidence" value="ECO:0007669"/>
    <property type="project" value="InterPro"/>
</dbReference>
<evidence type="ECO:0000259" key="2">
    <source>
        <dbReference type="PROSITE" id="PS51352"/>
    </source>
</evidence>